<organism evidence="3 4">
    <name type="scientific">Rhizoclosmatium globosum</name>
    <dbReference type="NCBI Taxonomy" id="329046"/>
    <lineage>
        <taxon>Eukaryota</taxon>
        <taxon>Fungi</taxon>
        <taxon>Fungi incertae sedis</taxon>
        <taxon>Chytridiomycota</taxon>
        <taxon>Chytridiomycota incertae sedis</taxon>
        <taxon>Chytridiomycetes</taxon>
        <taxon>Chytridiales</taxon>
        <taxon>Chytriomycetaceae</taxon>
        <taxon>Rhizoclosmatium</taxon>
    </lineage>
</organism>
<feature type="coiled-coil region" evidence="1">
    <location>
        <begin position="19"/>
        <end position="46"/>
    </location>
</feature>
<evidence type="ECO:0000313" key="4">
    <source>
        <dbReference type="Proteomes" id="UP000193642"/>
    </source>
</evidence>
<sequence>MDCVCSSTCSCCIKSANTIDGLKGEIEVLNAQLRTALEEINQFRKLLDMAPIQTLQVSSSSITTYTLKRRETVGLTALPLEILNHIVTLIDSKSIMPFCQAVPQLKHISQAIYDVGKAFKMKLNMIWPEFWFPVEWIEDDFYKSRFRPGNPIPISGKNLVSISKLTHLLSRYGGVAKVQMSTLDYLEHVMPLLPKVVDVYIQADNEGYLGYWNNDEDEYSKMLVLVQQRGITIRTMDVPTDDNYNPEETSKLLREARAQNVNHWRCTSLESFSFRVLLEFQNVERIDFQGIDPMMEAVYFDGLVDMLPQLKNLRYISFEDCDVDGTSLPALRRGYELKKIGWVEFWDKGVFFGYPSLVWKKGSSAKN</sequence>
<protein>
    <recommendedName>
        <fullName evidence="2">F-box domain-containing protein</fullName>
    </recommendedName>
</protein>
<evidence type="ECO:0000256" key="1">
    <source>
        <dbReference type="SAM" id="Coils"/>
    </source>
</evidence>
<dbReference type="InterPro" id="IPR001810">
    <property type="entry name" value="F-box_dom"/>
</dbReference>
<evidence type="ECO:0000259" key="2">
    <source>
        <dbReference type="PROSITE" id="PS50181"/>
    </source>
</evidence>
<proteinExistence type="predicted"/>
<keyword evidence="4" id="KW-1185">Reference proteome</keyword>
<dbReference type="EMBL" id="MCGO01000003">
    <property type="protein sequence ID" value="ORY52609.1"/>
    <property type="molecule type" value="Genomic_DNA"/>
</dbReference>
<keyword evidence="1" id="KW-0175">Coiled coil</keyword>
<dbReference type="PROSITE" id="PS50181">
    <property type="entry name" value="FBOX"/>
    <property type="match status" value="1"/>
</dbReference>
<accession>A0A1Y2CZZ5</accession>
<gene>
    <name evidence="3" type="ORF">BCR33DRAFT_845724</name>
</gene>
<dbReference type="Proteomes" id="UP000193642">
    <property type="component" value="Unassembled WGS sequence"/>
</dbReference>
<dbReference type="AlphaFoldDB" id="A0A1Y2CZZ5"/>
<reference evidence="3 4" key="1">
    <citation type="submission" date="2016-07" db="EMBL/GenBank/DDBJ databases">
        <title>Pervasive Adenine N6-methylation of Active Genes in Fungi.</title>
        <authorList>
            <consortium name="DOE Joint Genome Institute"/>
            <person name="Mondo S.J."/>
            <person name="Dannebaum R.O."/>
            <person name="Kuo R.C."/>
            <person name="Labutti K."/>
            <person name="Haridas S."/>
            <person name="Kuo A."/>
            <person name="Salamov A."/>
            <person name="Ahrendt S.R."/>
            <person name="Lipzen A."/>
            <person name="Sullivan W."/>
            <person name="Andreopoulos W.B."/>
            <person name="Clum A."/>
            <person name="Lindquist E."/>
            <person name="Daum C."/>
            <person name="Ramamoorthy G.K."/>
            <person name="Gryganskyi A."/>
            <person name="Culley D."/>
            <person name="Magnuson J.K."/>
            <person name="James T.Y."/>
            <person name="O'Malley M.A."/>
            <person name="Stajich J.E."/>
            <person name="Spatafora J.W."/>
            <person name="Visel A."/>
            <person name="Grigoriev I.V."/>
        </authorList>
    </citation>
    <scope>NUCLEOTIDE SEQUENCE [LARGE SCALE GENOMIC DNA]</scope>
    <source>
        <strain evidence="3 4">JEL800</strain>
    </source>
</reference>
<evidence type="ECO:0000313" key="3">
    <source>
        <dbReference type="EMBL" id="ORY52609.1"/>
    </source>
</evidence>
<comment type="caution">
    <text evidence="3">The sequence shown here is derived from an EMBL/GenBank/DDBJ whole genome shotgun (WGS) entry which is preliminary data.</text>
</comment>
<feature type="domain" description="F-box" evidence="2">
    <location>
        <begin position="72"/>
        <end position="130"/>
    </location>
</feature>
<name>A0A1Y2CZZ5_9FUNG</name>
<dbReference type="OrthoDB" id="2146842at2759"/>